<dbReference type="Gene3D" id="1.20.870.10">
    <property type="entry name" value="Son of sevenless (SoS) protein Chain: S domain 1"/>
    <property type="match status" value="1"/>
</dbReference>
<dbReference type="RefSeq" id="XP_008707608.1">
    <property type="nucleotide sequence ID" value="XM_008709386.2"/>
</dbReference>
<dbReference type="PROSITE" id="PS50212">
    <property type="entry name" value="RASGEF_NTER"/>
    <property type="match status" value="1"/>
</dbReference>
<sequence>MKTNEPCVLWTNRADLLKKRVEHLVPAFLGRDFSYISTFLGTYRAFATTQEVLDLLFTRYGCVLSDCDDLGGAQKQCNT</sequence>
<evidence type="ECO:0000313" key="3">
    <source>
        <dbReference type="Proteomes" id="UP000261680"/>
    </source>
</evidence>
<dbReference type="OrthoDB" id="9808898at2759"/>
<proteinExistence type="predicted"/>
<protein>
    <submittedName>
        <fullName evidence="4">Ral guanine nucleotide dissociation stimulator-like</fullName>
    </submittedName>
</protein>
<evidence type="ECO:0000256" key="1">
    <source>
        <dbReference type="PROSITE-ProRule" id="PRU00135"/>
    </source>
</evidence>
<evidence type="ECO:0000259" key="2">
    <source>
        <dbReference type="PROSITE" id="PS50212"/>
    </source>
</evidence>
<dbReference type="Proteomes" id="UP000261680">
    <property type="component" value="Unplaced"/>
</dbReference>
<accession>A0A384DKS3</accession>
<dbReference type="AlphaFoldDB" id="A0A384DKS3"/>
<dbReference type="CDD" id="cd06224">
    <property type="entry name" value="REM"/>
    <property type="match status" value="1"/>
</dbReference>
<dbReference type="KEGG" id="umr:103679855"/>
<organism evidence="3 4">
    <name type="scientific">Ursus maritimus</name>
    <name type="common">Polar bear</name>
    <name type="synonym">Thalarctos maritimus</name>
    <dbReference type="NCBI Taxonomy" id="29073"/>
    <lineage>
        <taxon>Eukaryota</taxon>
        <taxon>Metazoa</taxon>
        <taxon>Chordata</taxon>
        <taxon>Craniata</taxon>
        <taxon>Vertebrata</taxon>
        <taxon>Euteleostomi</taxon>
        <taxon>Mammalia</taxon>
        <taxon>Eutheria</taxon>
        <taxon>Laurasiatheria</taxon>
        <taxon>Carnivora</taxon>
        <taxon>Caniformia</taxon>
        <taxon>Ursidae</taxon>
        <taxon>Ursus</taxon>
    </lineage>
</organism>
<dbReference type="GO" id="GO:0005085">
    <property type="term" value="F:guanyl-nucleotide exchange factor activity"/>
    <property type="evidence" value="ECO:0007669"/>
    <property type="project" value="UniProtKB-KW"/>
</dbReference>
<keyword evidence="1" id="KW-0344">Guanine-nucleotide releasing factor</keyword>
<gene>
    <name evidence="4" type="primary">LOC103679855</name>
</gene>
<keyword evidence="3" id="KW-1185">Reference proteome</keyword>
<dbReference type="GeneID" id="103679855"/>
<evidence type="ECO:0000313" key="4">
    <source>
        <dbReference type="RefSeq" id="XP_008707608.1"/>
    </source>
</evidence>
<name>A0A384DKS3_URSMA</name>
<reference evidence="4" key="1">
    <citation type="submission" date="2025-08" db="UniProtKB">
        <authorList>
            <consortium name="RefSeq"/>
        </authorList>
    </citation>
    <scope>IDENTIFICATION</scope>
    <source>
        <tissue evidence="4">Whole blood</tissue>
    </source>
</reference>
<feature type="domain" description="N-terminal Ras-GEF" evidence="2">
    <location>
        <begin position="8"/>
        <end position="79"/>
    </location>
</feature>
<dbReference type="PANTHER" id="PTHR46793">
    <property type="entry name" value="1700018F24RIK PROTEIN-RELATED-RELATED"/>
    <property type="match status" value="1"/>
</dbReference>
<dbReference type="Pfam" id="PF00618">
    <property type="entry name" value="RasGEF_N"/>
    <property type="match status" value="1"/>
</dbReference>
<dbReference type="InterPro" id="IPR000651">
    <property type="entry name" value="Ras-like_Gua-exchang_fac_N"/>
</dbReference>
<dbReference type="SUPFAM" id="SSF48366">
    <property type="entry name" value="Ras GEF"/>
    <property type="match status" value="1"/>
</dbReference>
<dbReference type="InterPro" id="IPR023578">
    <property type="entry name" value="Ras_GEF_dom_sf"/>
</dbReference>
<dbReference type="PANTHER" id="PTHR46793:SF3">
    <property type="entry name" value="RIKEN CDNA 4930596D02 GENE"/>
    <property type="match status" value="1"/>
</dbReference>